<dbReference type="Proteomes" id="UP000824890">
    <property type="component" value="Unassembled WGS sequence"/>
</dbReference>
<dbReference type="PANTHER" id="PTHR11017:SF389">
    <property type="entry name" value="DISEASE RESISTANCE PROTEIN (TIR-NBS CLASS)"/>
    <property type="match status" value="1"/>
</dbReference>
<dbReference type="SUPFAM" id="SSF52540">
    <property type="entry name" value="P-loop containing nucleoside triphosphate hydrolases"/>
    <property type="match status" value="1"/>
</dbReference>
<proteinExistence type="predicted"/>
<dbReference type="PRINTS" id="PR00364">
    <property type="entry name" value="DISEASERSIST"/>
</dbReference>
<evidence type="ECO:0000259" key="1">
    <source>
        <dbReference type="PROSITE" id="PS50104"/>
    </source>
</evidence>
<dbReference type="PROSITE" id="PS50104">
    <property type="entry name" value="TIR"/>
    <property type="match status" value="1"/>
</dbReference>
<dbReference type="Pfam" id="PF01582">
    <property type="entry name" value="TIR"/>
    <property type="match status" value="1"/>
</dbReference>
<dbReference type="PANTHER" id="PTHR11017">
    <property type="entry name" value="LEUCINE-RICH REPEAT-CONTAINING PROTEIN"/>
    <property type="match status" value="1"/>
</dbReference>
<dbReference type="InterPro" id="IPR035897">
    <property type="entry name" value="Toll_tir_struct_dom_sf"/>
</dbReference>
<keyword evidence="3" id="KW-1185">Reference proteome</keyword>
<dbReference type="Gene3D" id="3.40.50.10140">
    <property type="entry name" value="Toll/interleukin-1 receptor homology (TIR) domain"/>
    <property type="match status" value="1"/>
</dbReference>
<dbReference type="InterPro" id="IPR000157">
    <property type="entry name" value="TIR_dom"/>
</dbReference>
<feature type="domain" description="TIR" evidence="1">
    <location>
        <begin position="39"/>
        <end position="204"/>
    </location>
</feature>
<dbReference type="SMART" id="SM00255">
    <property type="entry name" value="TIR"/>
    <property type="match status" value="1"/>
</dbReference>
<dbReference type="InterPro" id="IPR002182">
    <property type="entry name" value="NB-ARC"/>
</dbReference>
<dbReference type="EMBL" id="JAGKQM010000012">
    <property type="protein sequence ID" value="KAH0897747.1"/>
    <property type="molecule type" value="Genomic_DNA"/>
</dbReference>
<dbReference type="InterPro" id="IPR044974">
    <property type="entry name" value="Disease_R_plants"/>
</dbReference>
<dbReference type="Gene3D" id="3.40.50.300">
    <property type="entry name" value="P-loop containing nucleotide triphosphate hydrolases"/>
    <property type="match status" value="1"/>
</dbReference>
<evidence type="ECO:0000313" key="2">
    <source>
        <dbReference type="EMBL" id="KAH0897747.1"/>
    </source>
</evidence>
<protein>
    <recommendedName>
        <fullName evidence="1">TIR domain-containing protein</fullName>
    </recommendedName>
</protein>
<comment type="caution">
    <text evidence="2">The sequence shown here is derived from an EMBL/GenBank/DDBJ whole genome shotgun (WGS) entry which is preliminary data.</text>
</comment>
<accession>A0ABQ8AZ08</accession>
<dbReference type="Pfam" id="PF00931">
    <property type="entry name" value="NB-ARC"/>
    <property type="match status" value="1"/>
</dbReference>
<evidence type="ECO:0000313" key="3">
    <source>
        <dbReference type="Proteomes" id="UP000824890"/>
    </source>
</evidence>
<gene>
    <name evidence="2" type="ORF">HID58_047315</name>
</gene>
<name>A0ABQ8AZ08_BRANA</name>
<dbReference type="SUPFAM" id="SSF52200">
    <property type="entry name" value="Toll/Interleukin receptor TIR domain"/>
    <property type="match status" value="1"/>
</dbReference>
<reference evidence="2 3" key="1">
    <citation type="submission" date="2021-05" db="EMBL/GenBank/DDBJ databases">
        <title>Genome Assembly of Synthetic Allotetraploid Brassica napus Reveals Homoeologous Exchanges between Subgenomes.</title>
        <authorList>
            <person name="Davis J.T."/>
        </authorList>
    </citation>
    <scope>NUCLEOTIDE SEQUENCE [LARGE SCALE GENOMIC DNA]</scope>
    <source>
        <strain evidence="3">cv. Da-Ae</strain>
        <tissue evidence="2">Seedling</tissue>
    </source>
</reference>
<dbReference type="InterPro" id="IPR027417">
    <property type="entry name" value="P-loop_NTPase"/>
</dbReference>
<organism evidence="2 3">
    <name type="scientific">Brassica napus</name>
    <name type="common">Rape</name>
    <dbReference type="NCBI Taxonomy" id="3708"/>
    <lineage>
        <taxon>Eukaryota</taxon>
        <taxon>Viridiplantae</taxon>
        <taxon>Streptophyta</taxon>
        <taxon>Embryophyta</taxon>
        <taxon>Tracheophyta</taxon>
        <taxon>Spermatophyta</taxon>
        <taxon>Magnoliopsida</taxon>
        <taxon>eudicotyledons</taxon>
        <taxon>Gunneridae</taxon>
        <taxon>Pentapetalae</taxon>
        <taxon>rosids</taxon>
        <taxon>malvids</taxon>
        <taxon>Brassicales</taxon>
        <taxon>Brassicaceae</taxon>
        <taxon>Brassiceae</taxon>
        <taxon>Brassica</taxon>
    </lineage>
</organism>
<sequence>MNRILRKLSCVKTKVKTSLRLFESRSSLSSSSSASFTPKRFDVFLSFRGADTRRKFVSFLYKDLEAKEIRTFKDDKELESGRPIPPELIQAIKGSKIAVVVVSATYPASYWCLEELVKILKYEKKGLLKVLPVFYEVDPSHLRWQIGEVAKQFKKHEKRQSKERVKSWRDALAYLANLSGECSKKWDDDSKLVDGITEKISKMLFSTTPTNGNNLIGIDQHMDELYPLLDLHSNQGVRVIGIWGRGSIGRSVLAKHVYENISHNFEAHCHLEDVRRVSRHCRRSHLQEELLSKMQGEGLGAKTRCLNAIKARLRNKKILLVANDVDKIKQLDALAEEFSWFGPGSRIIITTQDRQLLSSSGVTSVYEVELLRCYEVRQLFRSVAFKQRSDPEVRQLFRSLAFKQRDEHVGLEEPTYRPMDLPASGKSTTLSQTTKDIWLARCADIEPCTLVMDLKATDGAKPGVRGPFT</sequence>